<feature type="compositionally biased region" description="Polar residues" evidence="1">
    <location>
        <begin position="1"/>
        <end position="14"/>
    </location>
</feature>
<sequence length="454" mass="49971">MSSSPVARKSSGSAVLSPPASPGSPRGSSSPPPSPGQRRGYLVICSLLTLLTVLMPSQQTIAHTSSLVGGEIKKDVTNGNGTTSTNSSGIPGIPLPVTLQGPEDVHADQISVTSDATDATPNLRSSPEVATVDKTIAAKTQEEAEDKNTDAVIPGSISLVTSFWAQSPEEEVSPHRREIEESLLNNIHNPHIHQVVIILDGSSENANCSHFKTRMEQLEQEFNTFMNLDDNMNSPEYQARKRPLLTCVHRADTQPFYYEMFQYATNPDIVKSDIVIVANADQAFDESVATASRLKHNIVLALPTSGFDKDRVPSPTRDHFAKLHGTTAPAYANGSANRCRHKMLSWDGYAFHRTLLAGHLKPEFFQRPSVQGNAFFKMNEVGGENAALWGLQQSQRHAKYIKTCEVMHLWHFHGAPKMHAHNKKGLYWLDREGKVPKPWLVPTRFGADDTSYLY</sequence>
<evidence type="ECO:0000313" key="3">
    <source>
        <dbReference type="Proteomes" id="UP001153069"/>
    </source>
</evidence>
<comment type="caution">
    <text evidence="2">The sequence shown here is derived from an EMBL/GenBank/DDBJ whole genome shotgun (WGS) entry which is preliminary data.</text>
</comment>
<proteinExistence type="predicted"/>
<keyword evidence="3" id="KW-1185">Reference proteome</keyword>
<dbReference type="Proteomes" id="UP001153069">
    <property type="component" value="Unassembled WGS sequence"/>
</dbReference>
<dbReference type="EMBL" id="CAICTM010000419">
    <property type="protein sequence ID" value="CAB9510095.1"/>
    <property type="molecule type" value="Genomic_DNA"/>
</dbReference>
<name>A0A9N8E0P9_9STRA</name>
<feature type="region of interest" description="Disordered" evidence="1">
    <location>
        <begin position="1"/>
        <end position="37"/>
    </location>
</feature>
<protein>
    <submittedName>
        <fullName evidence="2">Uncharacterized protein</fullName>
    </submittedName>
</protein>
<gene>
    <name evidence="2" type="ORF">SEMRO_420_G139240.1</name>
</gene>
<reference evidence="2" key="1">
    <citation type="submission" date="2020-06" db="EMBL/GenBank/DDBJ databases">
        <authorList>
            <consortium name="Plant Systems Biology data submission"/>
        </authorList>
    </citation>
    <scope>NUCLEOTIDE SEQUENCE</scope>
    <source>
        <strain evidence="2">D6</strain>
    </source>
</reference>
<evidence type="ECO:0000256" key="1">
    <source>
        <dbReference type="SAM" id="MobiDB-lite"/>
    </source>
</evidence>
<evidence type="ECO:0000313" key="2">
    <source>
        <dbReference type="EMBL" id="CAB9510095.1"/>
    </source>
</evidence>
<organism evidence="2 3">
    <name type="scientific">Seminavis robusta</name>
    <dbReference type="NCBI Taxonomy" id="568900"/>
    <lineage>
        <taxon>Eukaryota</taxon>
        <taxon>Sar</taxon>
        <taxon>Stramenopiles</taxon>
        <taxon>Ochrophyta</taxon>
        <taxon>Bacillariophyta</taxon>
        <taxon>Bacillariophyceae</taxon>
        <taxon>Bacillariophycidae</taxon>
        <taxon>Naviculales</taxon>
        <taxon>Naviculaceae</taxon>
        <taxon>Seminavis</taxon>
    </lineage>
</organism>
<dbReference type="AlphaFoldDB" id="A0A9N8E0P9"/>
<accession>A0A9N8E0P9</accession>